<name>A0A0R2B3Z8_9LACO</name>
<evidence type="ECO:0000313" key="2">
    <source>
        <dbReference type="Proteomes" id="UP000051612"/>
    </source>
</evidence>
<gene>
    <name evidence="1" type="ORF">FC48_GL000505</name>
</gene>
<proteinExistence type="predicted"/>
<dbReference type="PATRIC" id="fig|1423772.3.peg.549"/>
<sequence>MAQMYRIAIEDELKKKDIRKGRQQLAFAVEASKQQDEATFTNAEEVGEFAGKVFLGNFPRLFD</sequence>
<comment type="caution">
    <text evidence="1">The sequence shown here is derived from an EMBL/GenBank/DDBJ whole genome shotgun (WGS) entry which is preliminary data.</text>
</comment>
<dbReference type="AlphaFoldDB" id="A0A0R2B3Z8"/>
<evidence type="ECO:0000313" key="1">
    <source>
        <dbReference type="EMBL" id="KRM74253.1"/>
    </source>
</evidence>
<organism evidence="1 2">
    <name type="scientific">Ligilactobacillus murinus DSM 20452 = NBRC 14221</name>
    <dbReference type="NCBI Taxonomy" id="1423772"/>
    <lineage>
        <taxon>Bacteria</taxon>
        <taxon>Bacillati</taxon>
        <taxon>Bacillota</taxon>
        <taxon>Bacilli</taxon>
        <taxon>Lactobacillales</taxon>
        <taxon>Lactobacillaceae</taxon>
        <taxon>Ligilactobacillus</taxon>
    </lineage>
</organism>
<accession>A0A0R2B3Z8</accession>
<dbReference type="Proteomes" id="UP000051612">
    <property type="component" value="Unassembled WGS sequence"/>
</dbReference>
<protein>
    <submittedName>
        <fullName evidence="1">Uncharacterized protein</fullName>
    </submittedName>
</protein>
<dbReference type="EMBL" id="AYYN01000106">
    <property type="protein sequence ID" value="KRM74253.1"/>
    <property type="molecule type" value="Genomic_DNA"/>
</dbReference>
<reference evidence="1 2" key="1">
    <citation type="journal article" date="2015" name="Genome Announc.">
        <title>Expanding the biotechnology potential of lactobacilli through comparative genomics of 213 strains and associated genera.</title>
        <authorList>
            <person name="Sun Z."/>
            <person name="Harris H.M."/>
            <person name="McCann A."/>
            <person name="Guo C."/>
            <person name="Argimon S."/>
            <person name="Zhang W."/>
            <person name="Yang X."/>
            <person name="Jeffery I.B."/>
            <person name="Cooney J.C."/>
            <person name="Kagawa T.F."/>
            <person name="Liu W."/>
            <person name="Song Y."/>
            <person name="Salvetti E."/>
            <person name="Wrobel A."/>
            <person name="Rasinkangas P."/>
            <person name="Parkhill J."/>
            <person name="Rea M.C."/>
            <person name="O'Sullivan O."/>
            <person name="Ritari J."/>
            <person name="Douillard F.P."/>
            <person name="Paul Ross R."/>
            <person name="Yang R."/>
            <person name="Briner A.E."/>
            <person name="Felis G.E."/>
            <person name="de Vos W.M."/>
            <person name="Barrangou R."/>
            <person name="Klaenhammer T.R."/>
            <person name="Caufield P.W."/>
            <person name="Cui Y."/>
            <person name="Zhang H."/>
            <person name="O'Toole P.W."/>
        </authorList>
    </citation>
    <scope>NUCLEOTIDE SEQUENCE [LARGE SCALE GENOMIC DNA]</scope>
    <source>
        <strain evidence="1 2">DSM 20452</strain>
    </source>
</reference>